<dbReference type="AlphaFoldDB" id="A0A4R9K9S9"/>
<protein>
    <submittedName>
        <fullName evidence="6">DUF1232 domain-containing protein</fullName>
    </submittedName>
</protein>
<evidence type="ECO:0000259" key="5">
    <source>
        <dbReference type="Pfam" id="PF06803"/>
    </source>
</evidence>
<evidence type="ECO:0000313" key="6">
    <source>
        <dbReference type="EMBL" id="TGL62710.1"/>
    </source>
</evidence>
<reference evidence="6" key="1">
    <citation type="journal article" date="2019" name="PLoS Negl. Trop. Dis.">
        <title>Revisiting the worldwide diversity of Leptospira species in the environment.</title>
        <authorList>
            <person name="Vincent A.T."/>
            <person name="Schiettekatte O."/>
            <person name="Bourhy P."/>
            <person name="Veyrier F.J."/>
            <person name="Picardeau M."/>
        </authorList>
    </citation>
    <scope>NUCLEOTIDE SEQUENCE [LARGE SCALE GENOMIC DNA]</scope>
    <source>
        <strain evidence="6">201702476</strain>
    </source>
</reference>
<dbReference type="PIRSF" id="PIRSF031804">
    <property type="entry name" value="UCP031804"/>
    <property type="match status" value="1"/>
</dbReference>
<accession>A0A4R9K9S9</accession>
<dbReference type="GO" id="GO:0012505">
    <property type="term" value="C:endomembrane system"/>
    <property type="evidence" value="ECO:0007669"/>
    <property type="project" value="UniProtKB-SubCell"/>
</dbReference>
<dbReference type="InterPro" id="IPR016983">
    <property type="entry name" value="UCP031804"/>
</dbReference>
<evidence type="ECO:0000256" key="1">
    <source>
        <dbReference type="ARBA" id="ARBA00004127"/>
    </source>
</evidence>
<dbReference type="Proteomes" id="UP000297693">
    <property type="component" value="Unassembled WGS sequence"/>
</dbReference>
<dbReference type="EMBL" id="RQGD01000009">
    <property type="protein sequence ID" value="TGL62710.1"/>
    <property type="molecule type" value="Genomic_DNA"/>
</dbReference>
<evidence type="ECO:0000256" key="2">
    <source>
        <dbReference type="ARBA" id="ARBA00022692"/>
    </source>
</evidence>
<dbReference type="Pfam" id="PF06803">
    <property type="entry name" value="DUF1232"/>
    <property type="match status" value="1"/>
</dbReference>
<organism evidence="6 7">
    <name type="scientific">Leptospira ognonensis</name>
    <dbReference type="NCBI Taxonomy" id="2484945"/>
    <lineage>
        <taxon>Bacteria</taxon>
        <taxon>Pseudomonadati</taxon>
        <taxon>Spirochaetota</taxon>
        <taxon>Spirochaetia</taxon>
        <taxon>Leptospirales</taxon>
        <taxon>Leptospiraceae</taxon>
        <taxon>Leptospira</taxon>
    </lineage>
</organism>
<keyword evidence="3" id="KW-1133">Transmembrane helix</keyword>
<evidence type="ECO:0000256" key="4">
    <source>
        <dbReference type="ARBA" id="ARBA00023136"/>
    </source>
</evidence>
<comment type="caution">
    <text evidence="6">The sequence shown here is derived from an EMBL/GenBank/DDBJ whole genome shotgun (WGS) entry which is preliminary data.</text>
</comment>
<keyword evidence="2" id="KW-0812">Transmembrane</keyword>
<name>A0A4R9K9S9_9LEPT</name>
<evidence type="ECO:0000313" key="7">
    <source>
        <dbReference type="Proteomes" id="UP000297693"/>
    </source>
</evidence>
<dbReference type="OrthoDB" id="9800202at2"/>
<keyword evidence="4" id="KW-0472">Membrane</keyword>
<feature type="domain" description="DUF1232" evidence="5">
    <location>
        <begin position="47"/>
        <end position="82"/>
    </location>
</feature>
<keyword evidence="7" id="KW-1185">Reference proteome</keyword>
<gene>
    <name evidence="6" type="ORF">EHQ58_02260</name>
</gene>
<proteinExistence type="predicted"/>
<sequence length="113" mass="12711">MEPAEKDSFVKENFWGKVKKFGEKIPFLKDVVAMYYCLLDEKTPLKAKASITLALVYFISPIDAIPDFIAALGFTDDIGIIATTLLLIKTQLKEEHYEQAEAALKNENPKAEN</sequence>
<evidence type="ECO:0000256" key="3">
    <source>
        <dbReference type="ARBA" id="ARBA00022989"/>
    </source>
</evidence>
<dbReference type="RefSeq" id="WP_135621716.1">
    <property type="nucleotide sequence ID" value="NZ_RQGD01000009.1"/>
</dbReference>
<comment type="subcellular location">
    <subcellularLocation>
        <location evidence="1">Endomembrane system</location>
        <topology evidence="1">Multi-pass membrane protein</topology>
    </subcellularLocation>
</comment>
<dbReference type="InterPro" id="IPR010652">
    <property type="entry name" value="DUF1232"/>
</dbReference>